<sequence length="59" mass="6695">MWKVLYPTTLTTTIMHHPATITNREGVILLDLEIVPDAGAEDQGPGNLMDRDKERFCIR</sequence>
<evidence type="ECO:0000313" key="2">
    <source>
        <dbReference type="Proteomes" id="UP000287352"/>
    </source>
</evidence>
<reference evidence="2" key="1">
    <citation type="submission" date="2018-12" db="EMBL/GenBank/DDBJ databases">
        <title>Tengunoibacter tsumagoiensis gen. nov., sp. nov., Dictyobacter kobayashii sp. nov., D. alpinus sp. nov., and D. joshuensis sp. nov. and description of Dictyobacteraceae fam. nov. within the order Ktedonobacterales isolated from Tengu-no-mugimeshi.</title>
        <authorList>
            <person name="Wang C.M."/>
            <person name="Zheng Y."/>
            <person name="Sakai Y."/>
            <person name="Toyoda A."/>
            <person name="Minakuchi Y."/>
            <person name="Abe K."/>
            <person name="Yokota A."/>
            <person name="Yabe S."/>
        </authorList>
    </citation>
    <scope>NUCLEOTIDE SEQUENCE [LARGE SCALE GENOMIC DNA]</scope>
    <source>
        <strain evidence="2">Uno3</strain>
    </source>
</reference>
<dbReference type="Proteomes" id="UP000287352">
    <property type="component" value="Unassembled WGS sequence"/>
</dbReference>
<dbReference type="AlphaFoldDB" id="A0A402A4V2"/>
<protein>
    <submittedName>
        <fullName evidence="1">Uncharacterized protein</fullName>
    </submittedName>
</protein>
<accession>A0A402A4V2</accession>
<proteinExistence type="predicted"/>
<gene>
    <name evidence="1" type="ORF">KTT_39910</name>
</gene>
<evidence type="ECO:0000313" key="1">
    <source>
        <dbReference type="EMBL" id="GCE14132.1"/>
    </source>
</evidence>
<organism evidence="1 2">
    <name type="scientific">Tengunoibacter tsumagoiensis</name>
    <dbReference type="NCBI Taxonomy" id="2014871"/>
    <lineage>
        <taxon>Bacteria</taxon>
        <taxon>Bacillati</taxon>
        <taxon>Chloroflexota</taxon>
        <taxon>Ktedonobacteria</taxon>
        <taxon>Ktedonobacterales</taxon>
        <taxon>Dictyobacteraceae</taxon>
        <taxon>Tengunoibacter</taxon>
    </lineage>
</organism>
<name>A0A402A4V2_9CHLR</name>
<dbReference type="EMBL" id="BIFR01000001">
    <property type="protein sequence ID" value="GCE14132.1"/>
    <property type="molecule type" value="Genomic_DNA"/>
</dbReference>
<keyword evidence="2" id="KW-1185">Reference proteome</keyword>
<comment type="caution">
    <text evidence="1">The sequence shown here is derived from an EMBL/GenBank/DDBJ whole genome shotgun (WGS) entry which is preliminary data.</text>
</comment>